<dbReference type="EMBL" id="JANBVO010000024">
    <property type="protein sequence ID" value="KAJ9141958.1"/>
    <property type="molecule type" value="Genomic_DNA"/>
</dbReference>
<evidence type="ECO:0000256" key="9">
    <source>
        <dbReference type="SAM" id="Coils"/>
    </source>
</evidence>
<evidence type="ECO:0000256" key="3">
    <source>
        <dbReference type="ARBA" id="ARBA00022454"/>
    </source>
</evidence>
<feature type="region of interest" description="Disordered" evidence="10">
    <location>
        <begin position="179"/>
        <end position="294"/>
    </location>
</feature>
<evidence type="ECO:0000313" key="13">
    <source>
        <dbReference type="EMBL" id="KAJ9141958.1"/>
    </source>
</evidence>
<dbReference type="GO" id="GO:0045132">
    <property type="term" value="P:meiotic chromosome segregation"/>
    <property type="evidence" value="ECO:0007669"/>
    <property type="project" value="InterPro"/>
</dbReference>
<keyword evidence="6 9" id="KW-0175">Coiled coil</keyword>
<dbReference type="GO" id="GO:0051301">
    <property type="term" value="P:cell division"/>
    <property type="evidence" value="ECO:0007669"/>
    <property type="project" value="UniProtKB-KW"/>
</dbReference>
<proteinExistence type="inferred from homology"/>
<evidence type="ECO:0000259" key="11">
    <source>
        <dbReference type="Pfam" id="PF07557"/>
    </source>
</evidence>
<dbReference type="InterPro" id="IPR011515">
    <property type="entry name" value="Shugoshin_C"/>
</dbReference>
<dbReference type="InterPro" id="IPR011516">
    <property type="entry name" value="Shugoshin_N"/>
</dbReference>
<dbReference type="GO" id="GO:0000779">
    <property type="term" value="C:condensed chromosome, centromeric region"/>
    <property type="evidence" value="ECO:0007669"/>
    <property type="project" value="UniProtKB-ARBA"/>
</dbReference>
<evidence type="ECO:0000313" key="14">
    <source>
        <dbReference type="Proteomes" id="UP001174694"/>
    </source>
</evidence>
<feature type="compositionally biased region" description="Basic and acidic residues" evidence="10">
    <location>
        <begin position="506"/>
        <end position="534"/>
    </location>
</feature>
<gene>
    <name evidence="13" type="ORF">NKR23_g7513</name>
</gene>
<name>A0AA38VMP1_9PEZI</name>
<feature type="region of interest" description="Disordered" evidence="10">
    <location>
        <begin position="320"/>
        <end position="361"/>
    </location>
</feature>
<comment type="similarity">
    <text evidence="2">Belongs to the shugoshin family.</text>
</comment>
<feature type="compositionally biased region" description="Basic and acidic residues" evidence="10">
    <location>
        <begin position="466"/>
        <end position="479"/>
    </location>
</feature>
<organism evidence="13 14">
    <name type="scientific">Pleurostoma richardsiae</name>
    <dbReference type="NCBI Taxonomy" id="41990"/>
    <lineage>
        <taxon>Eukaryota</taxon>
        <taxon>Fungi</taxon>
        <taxon>Dikarya</taxon>
        <taxon>Ascomycota</taxon>
        <taxon>Pezizomycotina</taxon>
        <taxon>Sordariomycetes</taxon>
        <taxon>Sordariomycetidae</taxon>
        <taxon>Calosphaeriales</taxon>
        <taxon>Pleurostomataceae</taxon>
        <taxon>Pleurostoma</taxon>
    </lineage>
</organism>
<dbReference type="AlphaFoldDB" id="A0AA38VMP1"/>
<feature type="compositionally biased region" description="Polar residues" evidence="10">
    <location>
        <begin position="609"/>
        <end position="630"/>
    </location>
</feature>
<feature type="compositionally biased region" description="Basic residues" evidence="10">
    <location>
        <begin position="111"/>
        <end position="122"/>
    </location>
</feature>
<keyword evidence="8" id="KW-0137">Centromere</keyword>
<feature type="region of interest" description="Disordered" evidence="10">
    <location>
        <begin position="108"/>
        <end position="138"/>
    </location>
</feature>
<evidence type="ECO:0000256" key="10">
    <source>
        <dbReference type="SAM" id="MobiDB-lite"/>
    </source>
</evidence>
<dbReference type="Pfam" id="PF07558">
    <property type="entry name" value="Shugoshin_N"/>
    <property type="match status" value="1"/>
</dbReference>
<protein>
    <submittedName>
        <fullName evidence="13">Vacuolar protein sorting-associated protein 29</fullName>
    </submittedName>
</protein>
<feature type="domain" description="Shugoshin N-terminal coiled-coil" evidence="12">
    <location>
        <begin position="17"/>
        <end position="61"/>
    </location>
</feature>
<sequence>MARLNEPPVSTDTIETLRKKFLRQNRDIARVNSNQSLRIRHLENEYARLLSENLELRARNLELEKELEQEREDSSAQRIVDHALEIRTKMEAQLVQWGELLAGLGLEPPMKRRSPAGRKLAKPRSAMLRSPAQRRLRDVAKDAETQAMQEGRLPPIYENKAYPRQTLSRDEILALCSEADNSNDSPDLGPPPVSRFVDEDPIKVDSPCRTAAQPEDATAKSEDVAAPLPPPDSPPSKLDFNKKPAMEPKKPEDDVSLPPAPPEAVRPPLKAGSKRKFAVKDDDDERKATIVSNTPRIHKEIKPLAVRDVKNRKAIRELAAARRDGRDKATTTPALAAQPRKPLAAKSTNNDISSPKKTAKASALDAVAVAKMDIAKEAVARDGARDKKRIVPIKAPAPEPPHIITIIPETEAHAADTAPACPDTPEPAVSKANARDTPPPADISVHGETSRPNRRARPSISYAEPNLRDKMRRPTKELVDAVSGEGKYIRRASTTHQPLPSSSVKVKSEPEVTDTEAWKDLPAKEAAMARESSRRGSVLSPLAEKDLAPKCLPAPVVMGRPKRVSSVKGSLLENFEAGKETSVYRTTGVDEAEEIVVGPGQEHDPYEFTSMSPASDSKGSQPLDNSKSINSRGSRGSRRSSAALRDNNSLTQAKLDRPSKLVSSRKRVSMAAPKTASLHDLDDAEDSTFESGGEGSSNAGVDGNISARERVSRRRSMML</sequence>
<feature type="compositionally biased region" description="Basic and acidic residues" evidence="10">
    <location>
        <begin position="239"/>
        <end position="253"/>
    </location>
</feature>
<feature type="compositionally biased region" description="Basic and acidic residues" evidence="10">
    <location>
        <begin position="320"/>
        <end position="329"/>
    </location>
</feature>
<keyword evidence="4" id="KW-0132">Cell division</keyword>
<evidence type="ECO:0000256" key="8">
    <source>
        <dbReference type="ARBA" id="ARBA00023328"/>
    </source>
</evidence>
<evidence type="ECO:0000256" key="4">
    <source>
        <dbReference type="ARBA" id="ARBA00022618"/>
    </source>
</evidence>
<keyword evidence="7" id="KW-0131">Cell cycle</keyword>
<keyword evidence="3" id="KW-0158">Chromosome</keyword>
<evidence type="ECO:0000256" key="7">
    <source>
        <dbReference type="ARBA" id="ARBA00023306"/>
    </source>
</evidence>
<evidence type="ECO:0000256" key="5">
    <source>
        <dbReference type="ARBA" id="ARBA00022829"/>
    </source>
</evidence>
<feature type="compositionally biased region" description="Polar residues" evidence="10">
    <location>
        <begin position="346"/>
        <end position="356"/>
    </location>
</feature>
<evidence type="ECO:0000256" key="6">
    <source>
        <dbReference type="ARBA" id="ARBA00023054"/>
    </source>
</evidence>
<feature type="coiled-coil region" evidence="9">
    <location>
        <begin position="32"/>
        <end position="73"/>
    </location>
</feature>
<dbReference type="GO" id="GO:0005634">
    <property type="term" value="C:nucleus"/>
    <property type="evidence" value="ECO:0007669"/>
    <property type="project" value="InterPro"/>
</dbReference>
<reference evidence="13" key="1">
    <citation type="submission" date="2022-07" db="EMBL/GenBank/DDBJ databases">
        <title>Fungi with potential for degradation of polypropylene.</title>
        <authorList>
            <person name="Gostincar C."/>
        </authorList>
    </citation>
    <scope>NUCLEOTIDE SEQUENCE</scope>
    <source>
        <strain evidence="13">EXF-13308</strain>
    </source>
</reference>
<keyword evidence="5" id="KW-0159">Chromosome partition</keyword>
<comment type="subcellular location">
    <subcellularLocation>
        <location evidence="1">Chromosome</location>
        <location evidence="1">Centromere</location>
    </subcellularLocation>
</comment>
<dbReference type="Pfam" id="PF07557">
    <property type="entry name" value="Shugoshin_C"/>
    <property type="match status" value="1"/>
</dbReference>
<dbReference type="Proteomes" id="UP001174694">
    <property type="component" value="Unassembled WGS sequence"/>
</dbReference>
<feature type="domain" description="Shugoshin C-terminal" evidence="11">
    <location>
        <begin position="450"/>
        <end position="473"/>
    </location>
</feature>
<accession>A0AA38VMP1</accession>
<keyword evidence="14" id="KW-1185">Reference proteome</keyword>
<evidence type="ECO:0000256" key="1">
    <source>
        <dbReference type="ARBA" id="ARBA00004584"/>
    </source>
</evidence>
<feature type="compositionally biased region" description="Low complexity" evidence="10">
    <location>
        <begin position="412"/>
        <end position="428"/>
    </location>
</feature>
<evidence type="ECO:0000256" key="2">
    <source>
        <dbReference type="ARBA" id="ARBA00010845"/>
    </source>
</evidence>
<feature type="region of interest" description="Disordered" evidence="10">
    <location>
        <begin position="412"/>
        <end position="719"/>
    </location>
</feature>
<evidence type="ECO:0000259" key="12">
    <source>
        <dbReference type="Pfam" id="PF07558"/>
    </source>
</evidence>
<comment type="caution">
    <text evidence="13">The sequence shown here is derived from an EMBL/GenBank/DDBJ whole genome shotgun (WGS) entry which is preliminary data.</text>
</comment>